<organism evidence="1 2">
    <name type="scientific">Penicillium roqueforti (strain FM164)</name>
    <dbReference type="NCBI Taxonomy" id="1365484"/>
    <lineage>
        <taxon>Eukaryota</taxon>
        <taxon>Fungi</taxon>
        <taxon>Dikarya</taxon>
        <taxon>Ascomycota</taxon>
        <taxon>Pezizomycotina</taxon>
        <taxon>Eurotiomycetes</taxon>
        <taxon>Eurotiomycetidae</taxon>
        <taxon>Eurotiales</taxon>
        <taxon>Aspergillaceae</taxon>
        <taxon>Penicillium</taxon>
    </lineage>
</organism>
<dbReference type="AlphaFoldDB" id="W6PTL7"/>
<evidence type="ECO:0000313" key="1">
    <source>
        <dbReference type="EMBL" id="CDM27553.1"/>
    </source>
</evidence>
<keyword evidence="2" id="KW-1185">Reference proteome</keyword>
<dbReference type="EMBL" id="HG792015">
    <property type="protein sequence ID" value="CDM27553.1"/>
    <property type="molecule type" value="Genomic_DNA"/>
</dbReference>
<dbReference type="Proteomes" id="UP000030686">
    <property type="component" value="Unassembled WGS sequence"/>
</dbReference>
<reference evidence="1" key="1">
    <citation type="journal article" date="2014" name="Nat. Commun.">
        <title>Multiple recent horizontal transfers of a large genomic region in cheese making fungi.</title>
        <authorList>
            <person name="Cheeseman K."/>
            <person name="Ropars J."/>
            <person name="Renault P."/>
            <person name="Dupont J."/>
            <person name="Gouzy J."/>
            <person name="Branca A."/>
            <person name="Abraham A.L."/>
            <person name="Ceppi M."/>
            <person name="Conseiller E."/>
            <person name="Debuchy R."/>
            <person name="Malagnac F."/>
            <person name="Goarin A."/>
            <person name="Silar P."/>
            <person name="Lacoste S."/>
            <person name="Sallet E."/>
            <person name="Bensimon A."/>
            <person name="Giraud T."/>
            <person name="Brygoo Y."/>
        </authorList>
    </citation>
    <scope>NUCLEOTIDE SEQUENCE [LARGE SCALE GENOMIC DNA]</scope>
    <source>
        <strain evidence="1">FM164</strain>
    </source>
</reference>
<sequence>MGEPTRVWDEFLTKAAQFISIFECKKEGAREEWYSDFAKRAQTEDVGHPVDWLRTLYTRISVQYMVFEMEDL</sequence>
<proteinExistence type="predicted"/>
<gene>
    <name evidence="1" type="ORF">PROQFM164_S01g001364</name>
</gene>
<accession>W6PTL7</accession>
<name>W6PTL7_PENRF</name>
<dbReference type="OrthoDB" id="4368739at2759"/>
<protein>
    <submittedName>
        <fullName evidence="1">Genomic scaffold, ProqFM164S01</fullName>
    </submittedName>
</protein>
<evidence type="ECO:0000313" key="2">
    <source>
        <dbReference type="Proteomes" id="UP000030686"/>
    </source>
</evidence>